<gene>
    <name evidence="1" type="ORF">MEUPH1_LOCUS6088</name>
</gene>
<reference evidence="1 2" key="1">
    <citation type="submission" date="2023-01" db="EMBL/GenBank/DDBJ databases">
        <authorList>
            <person name="Whitehead M."/>
        </authorList>
    </citation>
    <scope>NUCLEOTIDE SEQUENCE [LARGE SCALE GENOMIC DNA]</scope>
</reference>
<organism evidence="1 2">
    <name type="scientific">Macrosiphum euphorbiae</name>
    <name type="common">potato aphid</name>
    <dbReference type="NCBI Taxonomy" id="13131"/>
    <lineage>
        <taxon>Eukaryota</taxon>
        <taxon>Metazoa</taxon>
        <taxon>Ecdysozoa</taxon>
        <taxon>Arthropoda</taxon>
        <taxon>Hexapoda</taxon>
        <taxon>Insecta</taxon>
        <taxon>Pterygota</taxon>
        <taxon>Neoptera</taxon>
        <taxon>Paraneoptera</taxon>
        <taxon>Hemiptera</taxon>
        <taxon>Sternorrhyncha</taxon>
        <taxon>Aphidomorpha</taxon>
        <taxon>Aphidoidea</taxon>
        <taxon>Aphididae</taxon>
        <taxon>Macrosiphini</taxon>
        <taxon>Macrosiphum</taxon>
    </lineage>
</organism>
<dbReference type="AlphaFoldDB" id="A0AAV0VZ09"/>
<dbReference type="Proteomes" id="UP001160148">
    <property type="component" value="Unassembled WGS sequence"/>
</dbReference>
<evidence type="ECO:0000313" key="1">
    <source>
        <dbReference type="EMBL" id="CAI6349542.1"/>
    </source>
</evidence>
<protein>
    <submittedName>
        <fullName evidence="1">Uncharacterized protein</fullName>
    </submittedName>
</protein>
<dbReference type="EMBL" id="CARXXK010000001">
    <property type="protein sequence ID" value="CAI6349542.1"/>
    <property type="molecule type" value="Genomic_DNA"/>
</dbReference>
<comment type="caution">
    <text evidence="1">The sequence shown here is derived from an EMBL/GenBank/DDBJ whole genome shotgun (WGS) entry which is preliminary data.</text>
</comment>
<accession>A0AAV0VZ09</accession>
<keyword evidence="2" id="KW-1185">Reference proteome</keyword>
<sequence>MYKFLLAESKMRMTVSTSRRLSRSLKVYLLHITTVEKITIVSSMGLVVVTVEVALREGQSEGKNILIEVTG</sequence>
<proteinExistence type="predicted"/>
<evidence type="ECO:0000313" key="2">
    <source>
        <dbReference type="Proteomes" id="UP001160148"/>
    </source>
</evidence>
<name>A0AAV0VZ09_9HEMI</name>